<evidence type="ECO:0000313" key="1">
    <source>
        <dbReference type="EMBL" id="KAI0040407.1"/>
    </source>
</evidence>
<feature type="non-terminal residue" evidence="1">
    <location>
        <position position="119"/>
    </location>
</feature>
<reference evidence="1" key="2">
    <citation type="journal article" date="2022" name="New Phytol.">
        <title>Evolutionary transition to the ectomycorrhizal habit in the genomes of a hyperdiverse lineage of mushroom-forming fungi.</title>
        <authorList>
            <person name="Looney B."/>
            <person name="Miyauchi S."/>
            <person name="Morin E."/>
            <person name="Drula E."/>
            <person name="Courty P.E."/>
            <person name="Kohler A."/>
            <person name="Kuo A."/>
            <person name="LaButti K."/>
            <person name="Pangilinan J."/>
            <person name="Lipzen A."/>
            <person name="Riley R."/>
            <person name="Andreopoulos W."/>
            <person name="He G."/>
            <person name="Johnson J."/>
            <person name="Nolan M."/>
            <person name="Tritt A."/>
            <person name="Barry K.W."/>
            <person name="Grigoriev I.V."/>
            <person name="Nagy L.G."/>
            <person name="Hibbett D."/>
            <person name="Henrissat B."/>
            <person name="Matheny P.B."/>
            <person name="Labbe J."/>
            <person name="Martin F.M."/>
        </authorList>
    </citation>
    <scope>NUCLEOTIDE SEQUENCE</scope>
    <source>
        <strain evidence="1">FP105234-sp</strain>
    </source>
</reference>
<accession>A0ACB8R923</accession>
<protein>
    <submittedName>
        <fullName evidence="1">Uncharacterized protein</fullName>
    </submittedName>
</protein>
<dbReference type="EMBL" id="MU276198">
    <property type="protein sequence ID" value="KAI0040407.1"/>
    <property type="molecule type" value="Genomic_DNA"/>
</dbReference>
<proteinExistence type="predicted"/>
<sequence>LRAQQIARRDAHMADIYAEIRKNRQRSVDDFNAKHAGKFSFSDFAPGMWVLRHETWLDNQHGNKDQWRWAGPFIIHEKRDNKSYVLRELDGTVIRGHVTAHRLKLFYYRAEHQTLRTAI</sequence>
<name>A0ACB8R923_9AGAM</name>
<evidence type="ECO:0000313" key="2">
    <source>
        <dbReference type="Proteomes" id="UP000814033"/>
    </source>
</evidence>
<gene>
    <name evidence="1" type="ORF">FA95DRAFT_1454415</name>
</gene>
<dbReference type="Proteomes" id="UP000814033">
    <property type="component" value="Unassembled WGS sequence"/>
</dbReference>
<keyword evidence="2" id="KW-1185">Reference proteome</keyword>
<feature type="non-terminal residue" evidence="1">
    <location>
        <position position="1"/>
    </location>
</feature>
<reference evidence="1" key="1">
    <citation type="submission" date="2021-02" db="EMBL/GenBank/DDBJ databases">
        <authorList>
            <consortium name="DOE Joint Genome Institute"/>
            <person name="Ahrendt S."/>
            <person name="Looney B.P."/>
            <person name="Miyauchi S."/>
            <person name="Morin E."/>
            <person name="Drula E."/>
            <person name="Courty P.E."/>
            <person name="Chicoki N."/>
            <person name="Fauchery L."/>
            <person name="Kohler A."/>
            <person name="Kuo A."/>
            <person name="Labutti K."/>
            <person name="Pangilinan J."/>
            <person name="Lipzen A."/>
            <person name="Riley R."/>
            <person name="Andreopoulos W."/>
            <person name="He G."/>
            <person name="Johnson J."/>
            <person name="Barry K.W."/>
            <person name="Grigoriev I.V."/>
            <person name="Nagy L."/>
            <person name="Hibbett D."/>
            <person name="Henrissat B."/>
            <person name="Matheny P.B."/>
            <person name="Labbe J."/>
            <person name="Martin F."/>
        </authorList>
    </citation>
    <scope>NUCLEOTIDE SEQUENCE</scope>
    <source>
        <strain evidence="1">FP105234-sp</strain>
    </source>
</reference>
<comment type="caution">
    <text evidence="1">The sequence shown here is derived from an EMBL/GenBank/DDBJ whole genome shotgun (WGS) entry which is preliminary data.</text>
</comment>
<organism evidence="1 2">
    <name type="scientific">Auriscalpium vulgare</name>
    <dbReference type="NCBI Taxonomy" id="40419"/>
    <lineage>
        <taxon>Eukaryota</taxon>
        <taxon>Fungi</taxon>
        <taxon>Dikarya</taxon>
        <taxon>Basidiomycota</taxon>
        <taxon>Agaricomycotina</taxon>
        <taxon>Agaricomycetes</taxon>
        <taxon>Russulales</taxon>
        <taxon>Auriscalpiaceae</taxon>
        <taxon>Auriscalpium</taxon>
    </lineage>
</organism>